<protein>
    <submittedName>
        <fullName evidence="4">Uncharacterized protein</fullName>
    </submittedName>
</protein>
<dbReference type="PRINTS" id="PR00081">
    <property type="entry name" value="GDHRDH"/>
</dbReference>
<reference evidence="4 5" key="1">
    <citation type="submission" date="2024-01" db="EMBL/GenBank/DDBJ databases">
        <title>The genomes of 5 underutilized Papilionoideae crops provide insights into root nodulation and disease resistanc.</title>
        <authorList>
            <person name="Jiang F."/>
        </authorList>
    </citation>
    <scope>NUCLEOTIDE SEQUENCE [LARGE SCALE GENOMIC DNA]</scope>
    <source>
        <strain evidence="4">JINMINGXINNONG_FW02</strain>
        <tissue evidence="4">Leaves</tissue>
    </source>
</reference>
<dbReference type="PANTHER" id="PTHR42898:SF101">
    <property type="entry name" value="ENOYL-(ACYL CARRIER) REDUCTASE"/>
    <property type="match status" value="1"/>
</dbReference>
<dbReference type="AlphaFoldDB" id="A0AAN9RF64"/>
<evidence type="ECO:0000256" key="2">
    <source>
        <dbReference type="ARBA" id="ARBA00023002"/>
    </source>
</evidence>
<accession>A0AAN9RF64</accession>
<evidence type="ECO:0000256" key="3">
    <source>
        <dbReference type="ARBA" id="ARBA00025714"/>
    </source>
</evidence>
<comment type="similarity">
    <text evidence="3">Belongs to the short-chain dehydrogenases/reductases (SDR) family. SDR65C subfamily.</text>
</comment>
<dbReference type="InterPro" id="IPR045000">
    <property type="entry name" value="TR"/>
</dbReference>
<dbReference type="PRINTS" id="PR00080">
    <property type="entry name" value="SDRFAMILY"/>
</dbReference>
<comment type="caution">
    <text evidence="4">The sequence shown here is derived from an EMBL/GenBank/DDBJ whole genome shotgun (WGS) entry which is preliminary data.</text>
</comment>
<dbReference type="Gene3D" id="3.40.50.720">
    <property type="entry name" value="NAD(P)-binding Rossmann-like Domain"/>
    <property type="match status" value="1"/>
</dbReference>
<keyword evidence="1" id="KW-0521">NADP</keyword>
<dbReference type="GO" id="GO:0016491">
    <property type="term" value="F:oxidoreductase activity"/>
    <property type="evidence" value="ECO:0007669"/>
    <property type="project" value="UniProtKB-KW"/>
</dbReference>
<keyword evidence="5" id="KW-1185">Reference proteome</keyword>
<dbReference type="EMBL" id="JAYMYR010000003">
    <property type="protein sequence ID" value="KAK7373790.1"/>
    <property type="molecule type" value="Genomic_DNA"/>
</dbReference>
<evidence type="ECO:0000256" key="1">
    <source>
        <dbReference type="ARBA" id="ARBA00022857"/>
    </source>
</evidence>
<name>A0AAN9RF64_PHACN</name>
<dbReference type="PROSITE" id="PS00061">
    <property type="entry name" value="ADH_SHORT"/>
    <property type="match status" value="1"/>
</dbReference>
<dbReference type="Proteomes" id="UP001374584">
    <property type="component" value="Unassembled WGS sequence"/>
</dbReference>
<sequence length="192" mass="20632">MLKVETVYSVITQLNIVIAREIIFNDKTLINNAGTASTKSLLDYTGEDVTTLMGTNFESCFNLCQLAHPLLKASGYGNIVFISSVAGLKAFPICSAYAASKGALNQFTKNIALEWAKDNIRANAVAPGAVKTDLLDSLMECADVNKNVVEAVVSGSPIGRIGEPKDISGVVAFLCLKAPYFKCCYISDKLFF</sequence>
<dbReference type="Pfam" id="PF13561">
    <property type="entry name" value="adh_short_C2"/>
    <property type="match status" value="1"/>
</dbReference>
<dbReference type="InterPro" id="IPR036291">
    <property type="entry name" value="NAD(P)-bd_dom_sf"/>
</dbReference>
<proteinExistence type="inferred from homology"/>
<gene>
    <name evidence="4" type="ORF">VNO80_07210</name>
</gene>
<dbReference type="SUPFAM" id="SSF51735">
    <property type="entry name" value="NAD(P)-binding Rossmann-fold domains"/>
    <property type="match status" value="1"/>
</dbReference>
<dbReference type="InterPro" id="IPR020904">
    <property type="entry name" value="Sc_DH/Rdtase_CS"/>
</dbReference>
<evidence type="ECO:0000313" key="5">
    <source>
        <dbReference type="Proteomes" id="UP001374584"/>
    </source>
</evidence>
<evidence type="ECO:0000313" key="4">
    <source>
        <dbReference type="EMBL" id="KAK7373790.1"/>
    </source>
</evidence>
<organism evidence="4 5">
    <name type="scientific">Phaseolus coccineus</name>
    <name type="common">Scarlet runner bean</name>
    <name type="synonym">Phaseolus multiflorus</name>
    <dbReference type="NCBI Taxonomy" id="3886"/>
    <lineage>
        <taxon>Eukaryota</taxon>
        <taxon>Viridiplantae</taxon>
        <taxon>Streptophyta</taxon>
        <taxon>Embryophyta</taxon>
        <taxon>Tracheophyta</taxon>
        <taxon>Spermatophyta</taxon>
        <taxon>Magnoliopsida</taxon>
        <taxon>eudicotyledons</taxon>
        <taxon>Gunneridae</taxon>
        <taxon>Pentapetalae</taxon>
        <taxon>rosids</taxon>
        <taxon>fabids</taxon>
        <taxon>Fabales</taxon>
        <taxon>Fabaceae</taxon>
        <taxon>Papilionoideae</taxon>
        <taxon>50 kb inversion clade</taxon>
        <taxon>NPAAA clade</taxon>
        <taxon>indigoferoid/millettioid clade</taxon>
        <taxon>Phaseoleae</taxon>
        <taxon>Phaseolus</taxon>
    </lineage>
</organism>
<dbReference type="InterPro" id="IPR002347">
    <property type="entry name" value="SDR_fam"/>
</dbReference>
<dbReference type="PANTHER" id="PTHR42898">
    <property type="entry name" value="TROPINONE REDUCTASE"/>
    <property type="match status" value="1"/>
</dbReference>
<keyword evidence="2" id="KW-0560">Oxidoreductase</keyword>